<sequence length="71" mass="7722">MADSKKPYDILVSREYSDGNGEVKNAYYRAGVAFENKAGGFNIEIVDGLALTGRAVILPRKDRAEDDGPSE</sequence>
<accession>A0ABV3SV56</accession>
<proteinExistence type="predicted"/>
<keyword evidence="2" id="KW-1185">Reference proteome</keyword>
<comment type="caution">
    <text evidence="1">The sequence shown here is derived from an EMBL/GenBank/DDBJ whole genome shotgun (WGS) entry which is preliminary data.</text>
</comment>
<organism evidence="1 2">
    <name type="scientific">Aquibium pacificus</name>
    <dbReference type="NCBI Taxonomy" id="3153579"/>
    <lineage>
        <taxon>Bacteria</taxon>
        <taxon>Pseudomonadati</taxon>
        <taxon>Pseudomonadota</taxon>
        <taxon>Alphaproteobacteria</taxon>
        <taxon>Hyphomicrobiales</taxon>
        <taxon>Phyllobacteriaceae</taxon>
        <taxon>Aquibium</taxon>
    </lineage>
</organism>
<evidence type="ECO:0000313" key="1">
    <source>
        <dbReference type="EMBL" id="MEX0409794.1"/>
    </source>
</evidence>
<name>A0ABV3SV56_9HYPH</name>
<protein>
    <submittedName>
        <fullName evidence="1">Uncharacterized protein</fullName>
    </submittedName>
</protein>
<reference evidence="1 2" key="1">
    <citation type="submission" date="2024-05" db="EMBL/GenBank/DDBJ databases">
        <authorList>
            <person name="Jiang F."/>
        </authorList>
    </citation>
    <scope>NUCLEOTIDE SEQUENCE [LARGE SCALE GENOMIC DNA]</scope>
    <source>
        <strain evidence="1 2">LZ166</strain>
    </source>
</reference>
<gene>
    <name evidence="1" type="ORF">ABGN05_29655</name>
</gene>
<dbReference type="EMBL" id="JBDPGJ010000015">
    <property type="protein sequence ID" value="MEX0409794.1"/>
    <property type="molecule type" value="Genomic_DNA"/>
</dbReference>
<dbReference type="RefSeq" id="WP_367957661.1">
    <property type="nucleotide sequence ID" value="NZ_JBDPGJ010000015.1"/>
</dbReference>
<dbReference type="Proteomes" id="UP001556692">
    <property type="component" value="Unassembled WGS sequence"/>
</dbReference>
<evidence type="ECO:0000313" key="2">
    <source>
        <dbReference type="Proteomes" id="UP001556692"/>
    </source>
</evidence>